<dbReference type="EMBL" id="KV417520">
    <property type="protein sequence ID" value="KZP25457.1"/>
    <property type="molecule type" value="Genomic_DNA"/>
</dbReference>
<proteinExistence type="predicted"/>
<name>A0A166NX42_9AGAM</name>
<feature type="compositionally biased region" description="Basic and acidic residues" evidence="1">
    <location>
        <begin position="101"/>
        <end position="123"/>
    </location>
</feature>
<evidence type="ECO:0000256" key="1">
    <source>
        <dbReference type="SAM" id="MobiDB-lite"/>
    </source>
</evidence>
<reference evidence="2 3" key="1">
    <citation type="journal article" date="2016" name="Mol. Biol. Evol.">
        <title>Comparative Genomics of Early-Diverging Mushroom-Forming Fungi Provides Insights into the Origins of Lignocellulose Decay Capabilities.</title>
        <authorList>
            <person name="Nagy L.G."/>
            <person name="Riley R."/>
            <person name="Tritt A."/>
            <person name="Adam C."/>
            <person name="Daum C."/>
            <person name="Floudas D."/>
            <person name="Sun H."/>
            <person name="Yadav J.S."/>
            <person name="Pangilinan J."/>
            <person name="Larsson K.H."/>
            <person name="Matsuura K."/>
            <person name="Barry K."/>
            <person name="Labutti K."/>
            <person name="Kuo R."/>
            <person name="Ohm R.A."/>
            <person name="Bhattacharya S.S."/>
            <person name="Shirouzu T."/>
            <person name="Yoshinaga Y."/>
            <person name="Martin F.M."/>
            <person name="Grigoriev I.V."/>
            <person name="Hibbett D.S."/>
        </authorList>
    </citation>
    <scope>NUCLEOTIDE SEQUENCE [LARGE SCALE GENOMIC DNA]</scope>
    <source>
        <strain evidence="2 3">CBS 109695</strain>
    </source>
</reference>
<protein>
    <submittedName>
        <fullName evidence="2">Uncharacterized protein</fullName>
    </submittedName>
</protein>
<organism evidence="2 3">
    <name type="scientific">Athelia psychrophila</name>
    <dbReference type="NCBI Taxonomy" id="1759441"/>
    <lineage>
        <taxon>Eukaryota</taxon>
        <taxon>Fungi</taxon>
        <taxon>Dikarya</taxon>
        <taxon>Basidiomycota</taxon>
        <taxon>Agaricomycotina</taxon>
        <taxon>Agaricomycetes</taxon>
        <taxon>Agaricomycetidae</taxon>
        <taxon>Atheliales</taxon>
        <taxon>Atheliaceae</taxon>
        <taxon>Athelia</taxon>
    </lineage>
</organism>
<gene>
    <name evidence="2" type="ORF">FIBSPDRAFT_887987</name>
</gene>
<sequence>MSVIMPRCCQVGGRRPPTDSSSVRPRGFAVEPSCTDETIRVETAKPGSQRCGTTGSGDARETEETYILRDGRDGVRMGSESVRERIHYVGSMKCVSIEVNPESRGDSADEKRAETGRERDADRKRRGKSSCFFEIYYGLVLYRATLSTTKLSHPTVDMVRVCRAADMRVEGTRDMADTDVDRKLEMRRMRRWIGSSKCGGCGGGWEARNAADAEVDGKLEMRRMRRCMGNSGCGGLGCRSGTRNAGGLGRGHDPRVTRECAG</sequence>
<evidence type="ECO:0000313" key="3">
    <source>
        <dbReference type="Proteomes" id="UP000076532"/>
    </source>
</evidence>
<dbReference type="AlphaFoldDB" id="A0A166NX42"/>
<evidence type="ECO:0000313" key="2">
    <source>
        <dbReference type="EMBL" id="KZP25457.1"/>
    </source>
</evidence>
<accession>A0A166NX42</accession>
<keyword evidence="3" id="KW-1185">Reference proteome</keyword>
<feature type="region of interest" description="Disordered" evidence="1">
    <location>
        <begin position="99"/>
        <end position="123"/>
    </location>
</feature>
<dbReference type="Proteomes" id="UP000076532">
    <property type="component" value="Unassembled WGS sequence"/>
</dbReference>